<dbReference type="AlphaFoldDB" id="A0A650AFF4"/>
<dbReference type="EMBL" id="MK527108">
    <property type="protein sequence ID" value="QGN66775.1"/>
    <property type="molecule type" value="Genomic_DNA"/>
</dbReference>
<dbReference type="GeneID" id="42906149"/>
<name>A0A650AFF4_9PEZI</name>
<proteinExistence type="predicted"/>
<gene>
    <name evidence="2" type="primary">orf132</name>
</gene>
<evidence type="ECO:0000313" key="2">
    <source>
        <dbReference type="EMBL" id="QGN66775.1"/>
    </source>
</evidence>
<dbReference type="RefSeq" id="YP_009722373.1">
    <property type="nucleotide sequence ID" value="NC_045397.1"/>
</dbReference>
<evidence type="ECO:0000256" key="1">
    <source>
        <dbReference type="SAM" id="MobiDB-lite"/>
    </source>
</evidence>
<sequence>MYLGIFIPQACCIHLSTKIKTKKKTNKKDGRFAKRKGKEGQGKSKGIKGQEQGEAPLFWAGQEQGGMPLLYPINYIPRGAACRQGGTEHTRRDKNDPSPPPGRGGRILYFRFYGTELTNKGLNNLFIFNRLC</sequence>
<feature type="compositionally biased region" description="Basic and acidic residues" evidence="1">
    <location>
        <begin position="27"/>
        <end position="42"/>
    </location>
</feature>
<protein>
    <submittedName>
        <fullName evidence="2">Uncharacterized protein</fullName>
    </submittedName>
</protein>
<accession>A0A650AFF4</accession>
<feature type="region of interest" description="Disordered" evidence="1">
    <location>
        <begin position="82"/>
        <end position="105"/>
    </location>
</feature>
<geneLocation type="mitochondrion" evidence="2"/>
<keyword evidence="2" id="KW-0496">Mitochondrion</keyword>
<feature type="compositionally biased region" description="Basic and acidic residues" evidence="1">
    <location>
        <begin position="86"/>
        <end position="96"/>
    </location>
</feature>
<organism evidence="2">
    <name type="scientific">Morchella importuna</name>
    <dbReference type="NCBI Taxonomy" id="1174673"/>
    <lineage>
        <taxon>Eukaryota</taxon>
        <taxon>Fungi</taxon>
        <taxon>Dikarya</taxon>
        <taxon>Ascomycota</taxon>
        <taxon>Pezizomycotina</taxon>
        <taxon>Pezizomycetes</taxon>
        <taxon>Pezizales</taxon>
        <taxon>Morchellaceae</taxon>
        <taxon>Morchella</taxon>
    </lineage>
</organism>
<feature type="region of interest" description="Disordered" evidence="1">
    <location>
        <begin position="23"/>
        <end position="55"/>
    </location>
</feature>
<reference evidence="2" key="1">
    <citation type="submission" date="2019-02" db="EMBL/GenBank/DDBJ databases">
        <title>The largest mitochondrial genome of Morchella importuna (272.2 kb) among fungi reservoir of numerous mitochondrial ORFs, repeatitive sequences and nuclear genome horizontal transfer.</title>
        <authorList>
            <person name="Liu W."/>
            <person name="Bian Y."/>
        </authorList>
    </citation>
    <scope>NUCLEOTIDE SEQUENCE</scope>
</reference>